<name>A0A817A7G9_9BILA</name>
<keyword evidence="1" id="KW-0472">Membrane</keyword>
<feature type="transmembrane region" description="Helical" evidence="1">
    <location>
        <begin position="7"/>
        <end position="26"/>
    </location>
</feature>
<dbReference type="Proteomes" id="UP000676336">
    <property type="component" value="Unassembled WGS sequence"/>
</dbReference>
<sequence>MKTSNSIFNKIVILLMCIILIFYYVLLQTNHYELNISLTKFYQILNKTQILKISIANFTSTTTNGKYTATKYCTYTNTTTTTGLPTTLDPAFLLVERPPRPSSTKNKTISSSLAVFVFHTKHHMLANLQLYLIRLLATDLVALYLFTDGKASKDMHKVAKEHDAEIFSFLPEEHSAKTGPSDKNAKIVNWAISTKAKRHLSEGTAILLLDGDIFPLSPFDSQTLLNSRDLMCRKHPALFSRFCWIGFICLGPQLFSTIDEFDVSPTGRQGIGFDSGGKTIDYLLKYENISFSWMKETILLNTDKDLFWGAVDEDIRWIGSHFNRCDKCGPEIFFSPFNSSNAVFYHMISATSEWRFGRQSSRRKSINEAVMRSPYGPDQIFIIADVIASVNKIRRMKTIPFSGNLTCQRVCAEINDILE</sequence>
<keyword evidence="1" id="KW-0812">Transmembrane</keyword>
<reference evidence="2" key="1">
    <citation type="submission" date="2021-02" db="EMBL/GenBank/DDBJ databases">
        <authorList>
            <person name="Nowell W R."/>
        </authorList>
    </citation>
    <scope>NUCLEOTIDE SEQUENCE</scope>
</reference>
<dbReference type="EMBL" id="CAJOBI010008522">
    <property type="protein sequence ID" value="CAF4114880.1"/>
    <property type="molecule type" value="Genomic_DNA"/>
</dbReference>
<accession>A0A817A7G9</accession>
<proteinExistence type="predicted"/>
<evidence type="ECO:0000313" key="4">
    <source>
        <dbReference type="EMBL" id="CAF4114880.1"/>
    </source>
</evidence>
<dbReference type="Proteomes" id="UP000681720">
    <property type="component" value="Unassembled WGS sequence"/>
</dbReference>
<dbReference type="AlphaFoldDB" id="A0A817A7G9"/>
<dbReference type="EMBL" id="CAJOBJ010005967">
    <property type="protein sequence ID" value="CAF4047157.1"/>
    <property type="molecule type" value="Genomic_DNA"/>
</dbReference>
<keyword evidence="1" id="KW-1133">Transmembrane helix</keyword>
<protein>
    <submittedName>
        <fullName evidence="2">Uncharacterized protein</fullName>
    </submittedName>
</protein>
<gene>
    <name evidence="3" type="ORF">GIL414_LOCUS14227</name>
    <name evidence="2" type="ORF">MBJ925_LOCUS37694</name>
    <name evidence="4" type="ORF">SMN809_LOCUS17985</name>
</gene>
<evidence type="ECO:0000256" key="1">
    <source>
        <dbReference type="SAM" id="Phobius"/>
    </source>
</evidence>
<organism evidence="2 5">
    <name type="scientific">Rotaria magnacalcarata</name>
    <dbReference type="NCBI Taxonomy" id="392030"/>
    <lineage>
        <taxon>Eukaryota</taxon>
        <taxon>Metazoa</taxon>
        <taxon>Spiralia</taxon>
        <taxon>Gnathifera</taxon>
        <taxon>Rotifera</taxon>
        <taxon>Eurotatoria</taxon>
        <taxon>Bdelloidea</taxon>
        <taxon>Philodinida</taxon>
        <taxon>Philodinidae</taxon>
        <taxon>Rotaria</taxon>
    </lineage>
</organism>
<dbReference type="Proteomes" id="UP000663824">
    <property type="component" value="Unassembled WGS sequence"/>
</dbReference>
<dbReference type="EMBL" id="CAJNRE010020961">
    <property type="protein sequence ID" value="CAF2247731.1"/>
    <property type="molecule type" value="Genomic_DNA"/>
</dbReference>
<evidence type="ECO:0000313" key="5">
    <source>
        <dbReference type="Proteomes" id="UP000663824"/>
    </source>
</evidence>
<evidence type="ECO:0000313" key="3">
    <source>
        <dbReference type="EMBL" id="CAF4047157.1"/>
    </source>
</evidence>
<comment type="caution">
    <text evidence="2">The sequence shown here is derived from an EMBL/GenBank/DDBJ whole genome shotgun (WGS) entry which is preliminary data.</text>
</comment>
<evidence type="ECO:0000313" key="2">
    <source>
        <dbReference type="EMBL" id="CAF2247731.1"/>
    </source>
</evidence>